<dbReference type="EMBL" id="PCRZ01000010">
    <property type="protein sequence ID" value="PIP30108.1"/>
    <property type="molecule type" value="Genomic_DNA"/>
</dbReference>
<accession>A0A2G9ZCM9</accession>
<evidence type="ECO:0000313" key="5">
    <source>
        <dbReference type="EMBL" id="PIP30108.1"/>
    </source>
</evidence>
<dbReference type="SUPFAM" id="SSF46785">
    <property type="entry name" value="Winged helix' DNA-binding domain"/>
    <property type="match status" value="1"/>
</dbReference>
<dbReference type="GO" id="GO:0003677">
    <property type="term" value="F:DNA binding"/>
    <property type="evidence" value="ECO:0007669"/>
    <property type="project" value="UniProtKB-KW"/>
</dbReference>
<keyword evidence="2" id="KW-0238">DNA-binding</keyword>
<dbReference type="PRINTS" id="PR00778">
    <property type="entry name" value="HTHARSR"/>
</dbReference>
<reference evidence="5 6" key="1">
    <citation type="submission" date="2017-09" db="EMBL/GenBank/DDBJ databases">
        <title>Depth-based differentiation of microbial function through sediment-hosted aquifers and enrichment of novel symbionts in the deep terrestrial subsurface.</title>
        <authorList>
            <person name="Probst A.J."/>
            <person name="Ladd B."/>
            <person name="Jarett J.K."/>
            <person name="Geller-Mcgrath D.E."/>
            <person name="Sieber C.M."/>
            <person name="Emerson J.B."/>
            <person name="Anantharaman K."/>
            <person name="Thomas B.C."/>
            <person name="Malmstrom R."/>
            <person name="Stieglmeier M."/>
            <person name="Klingl A."/>
            <person name="Woyke T."/>
            <person name="Ryan C.M."/>
            <person name="Banfield J.F."/>
        </authorList>
    </citation>
    <scope>NUCLEOTIDE SEQUENCE [LARGE SCALE GENOMIC DNA]</scope>
    <source>
        <strain evidence="5">CG23_combo_of_CG06-09_8_20_14_all_54_14</strain>
    </source>
</reference>
<gene>
    <name evidence="5" type="ORF">COX26_00460</name>
</gene>
<dbReference type="Pfam" id="PF01022">
    <property type="entry name" value="HTH_5"/>
    <property type="match status" value="1"/>
</dbReference>
<dbReference type="PROSITE" id="PS50987">
    <property type="entry name" value="HTH_ARSR_2"/>
    <property type="match status" value="1"/>
</dbReference>
<dbReference type="Proteomes" id="UP000228812">
    <property type="component" value="Unassembled WGS sequence"/>
</dbReference>
<dbReference type="InterPro" id="IPR036388">
    <property type="entry name" value="WH-like_DNA-bd_sf"/>
</dbReference>
<keyword evidence="1" id="KW-0805">Transcription regulation</keyword>
<dbReference type="NCBIfam" id="NF033788">
    <property type="entry name" value="HTH_metalloreg"/>
    <property type="match status" value="1"/>
</dbReference>
<proteinExistence type="predicted"/>
<dbReference type="CDD" id="cd00090">
    <property type="entry name" value="HTH_ARSR"/>
    <property type="match status" value="1"/>
</dbReference>
<evidence type="ECO:0000313" key="6">
    <source>
        <dbReference type="Proteomes" id="UP000228812"/>
    </source>
</evidence>
<dbReference type="InterPro" id="IPR036390">
    <property type="entry name" value="WH_DNA-bd_sf"/>
</dbReference>
<comment type="caution">
    <text evidence="5">The sequence shown here is derived from an EMBL/GenBank/DDBJ whole genome shotgun (WGS) entry which is preliminary data.</text>
</comment>
<dbReference type="InterPro" id="IPR011991">
    <property type="entry name" value="ArsR-like_HTH"/>
</dbReference>
<dbReference type="InterPro" id="IPR001845">
    <property type="entry name" value="HTH_ArsR_DNA-bd_dom"/>
</dbReference>
<feature type="domain" description="HTH arsR-type" evidence="4">
    <location>
        <begin position="1"/>
        <end position="87"/>
    </location>
</feature>
<dbReference type="InterPro" id="IPR051081">
    <property type="entry name" value="HTH_MetalResp_TranReg"/>
</dbReference>
<protein>
    <recommendedName>
        <fullName evidence="4">HTH arsR-type domain-containing protein</fullName>
    </recommendedName>
</protein>
<keyword evidence="3" id="KW-0804">Transcription</keyword>
<evidence type="ECO:0000259" key="4">
    <source>
        <dbReference type="PROSITE" id="PS50987"/>
    </source>
</evidence>
<organism evidence="5 6">
    <name type="scientific">Candidatus Jorgensenbacteria bacterium CG23_combo_of_CG06-09_8_20_14_all_54_14</name>
    <dbReference type="NCBI Taxonomy" id="1974595"/>
    <lineage>
        <taxon>Bacteria</taxon>
        <taxon>Candidatus Joergenseniibacteriota</taxon>
    </lineage>
</organism>
<dbReference type="GO" id="GO:0003700">
    <property type="term" value="F:DNA-binding transcription factor activity"/>
    <property type="evidence" value="ECO:0007669"/>
    <property type="project" value="InterPro"/>
</dbReference>
<dbReference type="Gene3D" id="1.10.10.10">
    <property type="entry name" value="Winged helix-like DNA-binding domain superfamily/Winged helix DNA-binding domain"/>
    <property type="match status" value="1"/>
</dbReference>
<dbReference type="AlphaFoldDB" id="A0A2G9ZCM9"/>
<evidence type="ECO:0000256" key="2">
    <source>
        <dbReference type="ARBA" id="ARBA00023125"/>
    </source>
</evidence>
<dbReference type="PANTHER" id="PTHR33154:SF18">
    <property type="entry name" value="ARSENICAL RESISTANCE OPERON REPRESSOR"/>
    <property type="match status" value="1"/>
</dbReference>
<evidence type="ECO:0000256" key="1">
    <source>
        <dbReference type="ARBA" id="ARBA00023015"/>
    </source>
</evidence>
<dbReference type="PANTHER" id="PTHR33154">
    <property type="entry name" value="TRANSCRIPTIONAL REGULATOR, ARSR FAMILY"/>
    <property type="match status" value="1"/>
</dbReference>
<sequence length="87" mass="9967">MRRWVHVFKAFANINRVKIVNLLAHRERMSVTDIADALDISLKATSKHLIMLDNLDVLSSKGKENHVFYSLNSEMPKDLASTVKLFL</sequence>
<dbReference type="SMART" id="SM00418">
    <property type="entry name" value="HTH_ARSR"/>
    <property type="match status" value="1"/>
</dbReference>
<evidence type="ECO:0000256" key="3">
    <source>
        <dbReference type="ARBA" id="ARBA00023163"/>
    </source>
</evidence>
<name>A0A2G9ZCM9_9BACT</name>